<accession>A0A6G0TP32</accession>
<proteinExistence type="predicted"/>
<keyword evidence="2" id="KW-1185">Reference proteome</keyword>
<dbReference type="AlphaFoldDB" id="A0A6G0TP32"/>
<protein>
    <submittedName>
        <fullName evidence="1">Uncharacterized protein</fullName>
    </submittedName>
</protein>
<dbReference type="Proteomes" id="UP000475862">
    <property type="component" value="Unassembled WGS sequence"/>
</dbReference>
<evidence type="ECO:0000313" key="1">
    <source>
        <dbReference type="EMBL" id="KAE9535823.1"/>
    </source>
</evidence>
<sequence>MSVWVQLLADPSNYDFMFMEVKQQNCKRNTSGLGCNKSDTVKISFVNEHCYNFIVFEVEHKNLVSVLRIYNEYCYVLIRSFKLPLPWSQNTIYRYTVVVTDDPNIKYTSDKLLQRSIMCMKLEEKNVPNIYKEFSRNIFLFQLLLLKTNQKMSYYNNSFSADLFNKPNVEQHTIAELSQSTTIHNCLCNYPNIATSFRQKSIPVCLYLSFLEYCKYTIIYFISNECLLKNILLCLYNGISIFAGCDLLSESSESDSPPDKIDDFILAQELITECPHLKCKRNITILVSHPIIHNNIKIHALYDADFRLTLRPLLVRVHFIRTKNDFCSPMSLLLGRKDERTHKSIIISPSAVVINTMPSNALLHIPLMFGGQSFSSVD</sequence>
<feature type="non-terminal residue" evidence="1">
    <location>
        <position position="378"/>
    </location>
</feature>
<organism evidence="1 2">
    <name type="scientific">Aphis glycines</name>
    <name type="common">Soybean aphid</name>
    <dbReference type="NCBI Taxonomy" id="307491"/>
    <lineage>
        <taxon>Eukaryota</taxon>
        <taxon>Metazoa</taxon>
        <taxon>Ecdysozoa</taxon>
        <taxon>Arthropoda</taxon>
        <taxon>Hexapoda</taxon>
        <taxon>Insecta</taxon>
        <taxon>Pterygota</taxon>
        <taxon>Neoptera</taxon>
        <taxon>Paraneoptera</taxon>
        <taxon>Hemiptera</taxon>
        <taxon>Sternorrhyncha</taxon>
        <taxon>Aphidomorpha</taxon>
        <taxon>Aphidoidea</taxon>
        <taxon>Aphididae</taxon>
        <taxon>Aphidini</taxon>
        <taxon>Aphis</taxon>
        <taxon>Aphis</taxon>
    </lineage>
</organism>
<name>A0A6G0TP32_APHGL</name>
<comment type="caution">
    <text evidence="1">The sequence shown here is derived from an EMBL/GenBank/DDBJ whole genome shotgun (WGS) entry which is preliminary data.</text>
</comment>
<dbReference type="EMBL" id="VYZN01000025">
    <property type="protein sequence ID" value="KAE9535823.1"/>
    <property type="molecule type" value="Genomic_DNA"/>
</dbReference>
<gene>
    <name evidence="1" type="ORF">AGLY_007724</name>
</gene>
<reference evidence="1 2" key="1">
    <citation type="submission" date="2019-08" db="EMBL/GenBank/DDBJ databases">
        <title>The genome of the soybean aphid Biotype 1, its phylome, world population structure and adaptation to the North American continent.</title>
        <authorList>
            <person name="Giordano R."/>
            <person name="Donthu R.K."/>
            <person name="Hernandez A.G."/>
            <person name="Wright C.L."/>
            <person name="Zimin A.V."/>
        </authorList>
    </citation>
    <scope>NUCLEOTIDE SEQUENCE [LARGE SCALE GENOMIC DNA]</scope>
    <source>
        <tissue evidence="1">Whole aphids</tissue>
    </source>
</reference>
<evidence type="ECO:0000313" key="2">
    <source>
        <dbReference type="Proteomes" id="UP000475862"/>
    </source>
</evidence>